<accession>A0A1Y3ALY1</accession>
<feature type="domain" description="CUE" evidence="1">
    <location>
        <begin position="1"/>
        <end position="39"/>
    </location>
</feature>
<dbReference type="EMBL" id="MUJZ01070490">
    <property type="protein sequence ID" value="OTF69440.1"/>
    <property type="molecule type" value="Genomic_DNA"/>
</dbReference>
<protein>
    <recommendedName>
        <fullName evidence="1">CUE domain-containing protein</fullName>
    </recommendedName>
</protein>
<dbReference type="GO" id="GO:0043130">
    <property type="term" value="F:ubiquitin binding"/>
    <property type="evidence" value="ECO:0007669"/>
    <property type="project" value="InterPro"/>
</dbReference>
<evidence type="ECO:0000259" key="1">
    <source>
        <dbReference type="PROSITE" id="PS51140"/>
    </source>
</evidence>
<proteinExistence type="predicted"/>
<organism evidence="2 3">
    <name type="scientific">Euroglyphus maynei</name>
    <name type="common">Mayne's house dust mite</name>
    <dbReference type="NCBI Taxonomy" id="6958"/>
    <lineage>
        <taxon>Eukaryota</taxon>
        <taxon>Metazoa</taxon>
        <taxon>Ecdysozoa</taxon>
        <taxon>Arthropoda</taxon>
        <taxon>Chelicerata</taxon>
        <taxon>Arachnida</taxon>
        <taxon>Acari</taxon>
        <taxon>Acariformes</taxon>
        <taxon>Sarcoptiformes</taxon>
        <taxon>Astigmata</taxon>
        <taxon>Psoroptidia</taxon>
        <taxon>Analgoidea</taxon>
        <taxon>Pyroglyphidae</taxon>
        <taxon>Pyroglyphinae</taxon>
        <taxon>Euroglyphus</taxon>
    </lineage>
</organism>
<name>A0A1Y3ALY1_EURMA</name>
<keyword evidence="3" id="KW-1185">Reference proteome</keyword>
<dbReference type="InterPro" id="IPR003892">
    <property type="entry name" value="CUE"/>
</dbReference>
<evidence type="ECO:0000313" key="3">
    <source>
        <dbReference type="Proteomes" id="UP000194236"/>
    </source>
</evidence>
<dbReference type="Proteomes" id="UP000194236">
    <property type="component" value="Unassembled WGS sequence"/>
</dbReference>
<dbReference type="PROSITE" id="PS51140">
    <property type="entry name" value="CUE"/>
    <property type="match status" value="1"/>
</dbReference>
<dbReference type="Gene3D" id="1.10.8.10">
    <property type="entry name" value="DNA helicase RuvA subunit, C-terminal domain"/>
    <property type="match status" value="1"/>
</dbReference>
<sequence length="125" mass="14112">MAIKVKEILPQVPMDVIKADIAITNNIDDTVERILNGVVKFEPEQSLAEKLDNNGQQSVLSTTMNNNIKISAIENKNFAAKSFGKTSAERVSSFQERKAQMYRAARIRYLQKRGLLNANFLQKIE</sequence>
<dbReference type="Pfam" id="PF02845">
    <property type="entry name" value="CUE"/>
    <property type="match status" value="1"/>
</dbReference>
<dbReference type="OrthoDB" id="1854593at2759"/>
<reference evidence="2 3" key="1">
    <citation type="submission" date="2017-03" db="EMBL/GenBank/DDBJ databases">
        <title>Genome Survey of Euroglyphus maynei.</title>
        <authorList>
            <person name="Arlian L.G."/>
            <person name="Morgan M.S."/>
            <person name="Rider S.D."/>
        </authorList>
    </citation>
    <scope>NUCLEOTIDE SEQUENCE [LARGE SCALE GENOMIC DNA]</scope>
    <source>
        <strain evidence="2">Arlian Lab</strain>
        <tissue evidence="2">Whole body</tissue>
    </source>
</reference>
<evidence type="ECO:0000313" key="2">
    <source>
        <dbReference type="EMBL" id="OTF69440.1"/>
    </source>
</evidence>
<gene>
    <name evidence="2" type="ORF">BLA29_012712</name>
</gene>
<dbReference type="AlphaFoldDB" id="A0A1Y3ALY1"/>
<comment type="caution">
    <text evidence="2">The sequence shown here is derived from an EMBL/GenBank/DDBJ whole genome shotgun (WGS) entry which is preliminary data.</text>
</comment>